<dbReference type="Pfam" id="PF13456">
    <property type="entry name" value="RVT_3"/>
    <property type="match status" value="1"/>
</dbReference>
<feature type="domain" description="Reverse transcriptase zinc-binding" evidence="3">
    <location>
        <begin position="6"/>
        <end position="69"/>
    </location>
</feature>
<keyword evidence="5" id="KW-1185">Reference proteome</keyword>
<dbReference type="GO" id="GO:0003676">
    <property type="term" value="F:nucleic acid binding"/>
    <property type="evidence" value="ECO:0007669"/>
    <property type="project" value="InterPro"/>
</dbReference>
<dbReference type="EMBL" id="CACVBM020001784">
    <property type="protein sequence ID" value="CAA7059513.1"/>
    <property type="molecule type" value="Genomic_DNA"/>
</dbReference>
<dbReference type="PANTHER" id="PTHR47074:SF11">
    <property type="entry name" value="REVERSE TRANSCRIPTASE-LIKE PROTEIN"/>
    <property type="match status" value="1"/>
</dbReference>
<dbReference type="CDD" id="cd06222">
    <property type="entry name" value="RNase_H_like"/>
    <property type="match status" value="1"/>
</dbReference>
<evidence type="ECO:0000313" key="5">
    <source>
        <dbReference type="Proteomes" id="UP000467841"/>
    </source>
</evidence>
<dbReference type="InterPro" id="IPR005174">
    <property type="entry name" value="KIB1-4_b-propeller"/>
</dbReference>
<accession>A0A6D2KRR6</accession>
<dbReference type="PANTHER" id="PTHR47074">
    <property type="entry name" value="BNAC02G40300D PROTEIN"/>
    <property type="match status" value="1"/>
</dbReference>
<name>A0A6D2KRR6_9BRAS</name>
<dbReference type="Proteomes" id="UP000467841">
    <property type="component" value="Unassembled WGS sequence"/>
</dbReference>
<dbReference type="InterPro" id="IPR044730">
    <property type="entry name" value="RNase_H-like_dom_plant"/>
</dbReference>
<reference evidence="4" key="1">
    <citation type="submission" date="2020-01" db="EMBL/GenBank/DDBJ databases">
        <authorList>
            <person name="Mishra B."/>
        </authorList>
    </citation>
    <scope>NUCLEOTIDE SEQUENCE [LARGE SCALE GENOMIC DNA]</scope>
</reference>
<evidence type="ECO:0000259" key="1">
    <source>
        <dbReference type="Pfam" id="PF03478"/>
    </source>
</evidence>
<dbReference type="Pfam" id="PF03478">
    <property type="entry name" value="Beta-prop_KIB1-4"/>
    <property type="match status" value="1"/>
</dbReference>
<dbReference type="InterPro" id="IPR052929">
    <property type="entry name" value="RNase_H-like_EbsB-rel"/>
</dbReference>
<sequence>MALRGKVWKLKTVRKIKHFLWQALAGCIPVRQKLVSRHCGIDKSCPRCNTEEETINHLLFECPLAIQTWNLSNLPCEPSVFPSGGLFQKFDHLLWRIKERGAPDNSIERWPWIIWYIWKARNENLFNDKEIQPEDTTQLAHTEADTFAVAQVVDIVGETSTDQGASPHTNEDVSPIKRCQIDASWLYNGTIFWGGMVIADIDRGRTYGSCACTQVLSPLHAEFHTLLWAMKETLGYTSMTFETDCLQLTKLLEEEDIWPSVEAELEEFNYLSSTFVSFAISFIPRSCNARVARADRLSKEGRAGGSIHSIVNNVMPSCNIKRPPPGFKFPWPPSRAFNDGITRNRMQGQGSLVVSASNHVSASLQALSPYTQEERLLVFIGHGRSVKHLPEGGKVGEVVLFDPAKQKLVELKEKAIPEEIISAKGFGASKGWLFFCDPQDRCVLMSDFMNPWACKSNPKLFTLPPLTPLPSCQTDLVWNVAMFSCPDEEEEDCVVGIKSLGDQLSFCRPHRDLRWTNISTPSDYFPTSNLMYYKKDKKFYLTGPGGHHLFNREFHELKFHNFT</sequence>
<dbReference type="InterPro" id="IPR026960">
    <property type="entry name" value="RVT-Znf"/>
</dbReference>
<evidence type="ECO:0008006" key="6">
    <source>
        <dbReference type="Google" id="ProtNLM"/>
    </source>
</evidence>
<dbReference type="GO" id="GO:0004523">
    <property type="term" value="F:RNA-DNA hybrid ribonuclease activity"/>
    <property type="evidence" value="ECO:0007669"/>
    <property type="project" value="InterPro"/>
</dbReference>
<gene>
    <name evidence="4" type="ORF">MERR_LOCUS46749</name>
</gene>
<organism evidence="4 5">
    <name type="scientific">Microthlaspi erraticum</name>
    <dbReference type="NCBI Taxonomy" id="1685480"/>
    <lineage>
        <taxon>Eukaryota</taxon>
        <taxon>Viridiplantae</taxon>
        <taxon>Streptophyta</taxon>
        <taxon>Embryophyta</taxon>
        <taxon>Tracheophyta</taxon>
        <taxon>Spermatophyta</taxon>
        <taxon>Magnoliopsida</taxon>
        <taxon>eudicotyledons</taxon>
        <taxon>Gunneridae</taxon>
        <taxon>Pentapetalae</taxon>
        <taxon>rosids</taxon>
        <taxon>malvids</taxon>
        <taxon>Brassicales</taxon>
        <taxon>Brassicaceae</taxon>
        <taxon>Coluteocarpeae</taxon>
        <taxon>Microthlaspi</taxon>
    </lineage>
</organism>
<feature type="domain" description="RNase H type-1" evidence="2">
    <location>
        <begin position="194"/>
        <end position="289"/>
    </location>
</feature>
<dbReference type="OrthoDB" id="1752140at2759"/>
<evidence type="ECO:0000313" key="4">
    <source>
        <dbReference type="EMBL" id="CAA7059513.1"/>
    </source>
</evidence>
<dbReference type="InterPro" id="IPR002156">
    <property type="entry name" value="RNaseH_domain"/>
</dbReference>
<dbReference type="AlphaFoldDB" id="A0A6D2KRR6"/>
<evidence type="ECO:0000259" key="3">
    <source>
        <dbReference type="Pfam" id="PF13966"/>
    </source>
</evidence>
<comment type="caution">
    <text evidence="4">The sequence shown here is derived from an EMBL/GenBank/DDBJ whole genome shotgun (WGS) entry which is preliminary data.</text>
</comment>
<feature type="domain" description="KIB1-4 beta-propeller" evidence="1">
    <location>
        <begin position="414"/>
        <end position="543"/>
    </location>
</feature>
<evidence type="ECO:0000259" key="2">
    <source>
        <dbReference type="Pfam" id="PF13456"/>
    </source>
</evidence>
<proteinExistence type="predicted"/>
<protein>
    <recommendedName>
        <fullName evidence="6">Reverse transcriptase zinc-binding domain-containing protein</fullName>
    </recommendedName>
</protein>
<dbReference type="Pfam" id="PF13966">
    <property type="entry name" value="zf-RVT"/>
    <property type="match status" value="1"/>
</dbReference>